<gene>
    <name evidence="2" type="ORF">L917_09346</name>
</gene>
<organism evidence="2">
    <name type="scientific">Phytophthora nicotianae</name>
    <name type="common">Potato buckeye rot agent</name>
    <name type="synonym">Phytophthora parasitica</name>
    <dbReference type="NCBI Taxonomy" id="4792"/>
    <lineage>
        <taxon>Eukaryota</taxon>
        <taxon>Sar</taxon>
        <taxon>Stramenopiles</taxon>
        <taxon>Oomycota</taxon>
        <taxon>Peronosporomycetes</taxon>
        <taxon>Peronosporales</taxon>
        <taxon>Peronosporaceae</taxon>
        <taxon>Phytophthora</taxon>
    </lineage>
</organism>
<proteinExistence type="predicted"/>
<dbReference type="VEuPathDB" id="FungiDB:PPTG_20163"/>
<sequence length="152" mass="16965">MSLLPHGYHRARHQPAVLGRRQLQPLKQGYFLHSDVTQHSSVIPTSFVPRSFSIIIDLSRNDVDGLNANANGDDNYQVLDPGDESEEDDLNDLDDNDAKTSGAEAIDEDDEELFDNKERHFADHFLEQIGGEDKVLAGQVLGHTLKEVSTTR</sequence>
<evidence type="ECO:0000256" key="1">
    <source>
        <dbReference type="SAM" id="MobiDB-lite"/>
    </source>
</evidence>
<reference evidence="2" key="1">
    <citation type="submission" date="2013-11" db="EMBL/GenBank/DDBJ databases">
        <title>The Genome Sequence of Phytophthora parasitica CHvinca01.</title>
        <authorList>
            <consortium name="The Broad Institute Genomics Platform"/>
            <person name="Russ C."/>
            <person name="Tyler B."/>
            <person name="Panabieres F."/>
            <person name="Shan W."/>
            <person name="Tripathy S."/>
            <person name="Grunwald N."/>
            <person name="Machado M."/>
            <person name="Johnson C.S."/>
            <person name="Arredondo F."/>
            <person name="Hong C."/>
            <person name="Coffey M."/>
            <person name="Young S.K."/>
            <person name="Zeng Q."/>
            <person name="Gargeya S."/>
            <person name="Fitzgerald M."/>
            <person name="Abouelleil A."/>
            <person name="Alvarado L."/>
            <person name="Chapman S.B."/>
            <person name="Gainer-Dewar J."/>
            <person name="Goldberg J."/>
            <person name="Griggs A."/>
            <person name="Gujja S."/>
            <person name="Hansen M."/>
            <person name="Howarth C."/>
            <person name="Imamovic A."/>
            <person name="Ireland A."/>
            <person name="Larimer J."/>
            <person name="McCowan C."/>
            <person name="Murphy C."/>
            <person name="Pearson M."/>
            <person name="Poon T.W."/>
            <person name="Priest M."/>
            <person name="Roberts A."/>
            <person name="Saif S."/>
            <person name="Shea T."/>
            <person name="Sykes S."/>
            <person name="Wortman J."/>
            <person name="Nusbaum C."/>
            <person name="Birren B."/>
        </authorList>
    </citation>
    <scope>NUCLEOTIDE SEQUENCE [LARGE SCALE GENOMIC DNA]</scope>
    <source>
        <strain evidence="2">CHvinca01</strain>
    </source>
</reference>
<name>W2L4L6_PHYNI</name>
<feature type="compositionally biased region" description="Acidic residues" evidence="1">
    <location>
        <begin position="81"/>
        <end position="95"/>
    </location>
</feature>
<dbReference type="AlphaFoldDB" id="W2L4L6"/>
<evidence type="ECO:0000313" key="2">
    <source>
        <dbReference type="EMBL" id="ETL92312.1"/>
    </source>
</evidence>
<protein>
    <submittedName>
        <fullName evidence="2">Uncharacterized protein</fullName>
    </submittedName>
</protein>
<feature type="region of interest" description="Disordered" evidence="1">
    <location>
        <begin position="68"/>
        <end position="104"/>
    </location>
</feature>
<accession>W2L4L6</accession>
<dbReference type="Proteomes" id="UP000054423">
    <property type="component" value="Unassembled WGS sequence"/>
</dbReference>
<dbReference type="EMBL" id="KI679912">
    <property type="protein sequence ID" value="ETL92312.1"/>
    <property type="molecule type" value="Genomic_DNA"/>
</dbReference>